<feature type="region of interest" description="Disordered" evidence="1">
    <location>
        <begin position="517"/>
        <end position="540"/>
    </location>
</feature>
<evidence type="ECO:0000313" key="2">
    <source>
        <dbReference type="EMBL" id="RZC09420.1"/>
    </source>
</evidence>
<feature type="compositionally biased region" description="Basic and acidic residues" evidence="1">
    <location>
        <begin position="525"/>
        <end position="537"/>
    </location>
</feature>
<gene>
    <name evidence="2" type="ORF">D0Y65_015946</name>
</gene>
<feature type="compositionally biased region" description="Low complexity" evidence="1">
    <location>
        <begin position="165"/>
        <end position="174"/>
    </location>
</feature>
<dbReference type="Proteomes" id="UP000289340">
    <property type="component" value="Chromosome 6"/>
</dbReference>
<evidence type="ECO:0000256" key="1">
    <source>
        <dbReference type="SAM" id="MobiDB-lite"/>
    </source>
</evidence>
<sequence length="568" mass="62418">METSKKKAITMKKSFDPWAFLEHIEAPMWVDLTLEVKSGCVDTGDDEWFNTSHPFHQMSARELKSRFSHGEEILTSGVDSPELPSSVSRSRGKHYNNKKWEGIDLNSLLDKQKGLSRRGFQQGSSFGQEVKPKPNSNVNKPKGGKLGLAFERKSRGKTDSMVNCSNPPSSSSSNHKCEGSTARSTITSENTQKYREVSSKPFDQKRSSSIRRVSLGKSCVTRKVSSILPQKECLEVSSQPCDQKSRSSSVISVRRSYVSGKASKVEIGGDSTARSMITSENTRKYREVSSKPCAQQSSSVGRVSLGKSCVTRKVSSIQPQKKCLEVSSQPCDQKSRSSSVISVRRSYVLGEASKVESGGDSMRSRGRKSSSRKSSIGSCSNPGYEVKFVSRQQREKITIDKGEVTMNLAVKNRCKPSERSKTSTISVEEAKSGNRKRNSINFAKPAYHRTAKSLVQYSSASSKALLQHTVNKENTCIGGAKEKLRTTKVKSLTAKGKENVSRNVAVNQKCISRGASAGGLVRSHRTTEHNHPQKGDKAGSTALTIVGRDNDQHEAKNQINLAKSIYLR</sequence>
<accession>A0A445KFH3</accession>
<feature type="region of interest" description="Disordered" evidence="1">
    <location>
        <begin position="353"/>
        <end position="380"/>
    </location>
</feature>
<organism evidence="2 3">
    <name type="scientific">Glycine soja</name>
    <name type="common">Wild soybean</name>
    <dbReference type="NCBI Taxonomy" id="3848"/>
    <lineage>
        <taxon>Eukaryota</taxon>
        <taxon>Viridiplantae</taxon>
        <taxon>Streptophyta</taxon>
        <taxon>Embryophyta</taxon>
        <taxon>Tracheophyta</taxon>
        <taxon>Spermatophyta</taxon>
        <taxon>Magnoliopsida</taxon>
        <taxon>eudicotyledons</taxon>
        <taxon>Gunneridae</taxon>
        <taxon>Pentapetalae</taxon>
        <taxon>rosids</taxon>
        <taxon>fabids</taxon>
        <taxon>Fabales</taxon>
        <taxon>Fabaceae</taxon>
        <taxon>Papilionoideae</taxon>
        <taxon>50 kb inversion clade</taxon>
        <taxon>NPAAA clade</taxon>
        <taxon>indigoferoid/millettioid clade</taxon>
        <taxon>Phaseoleae</taxon>
        <taxon>Glycine</taxon>
        <taxon>Glycine subgen. Soja</taxon>
    </lineage>
</organism>
<feature type="compositionally biased region" description="Polar residues" evidence="1">
    <location>
        <begin position="181"/>
        <end position="191"/>
    </location>
</feature>
<feature type="compositionally biased region" description="Basic and acidic residues" evidence="1">
    <location>
        <begin position="192"/>
        <end position="206"/>
    </location>
</feature>
<dbReference type="Gramene" id="XM_028382164.1">
    <property type="protein sequence ID" value="XP_028237965.1"/>
    <property type="gene ID" value="LOC114417066"/>
</dbReference>
<feature type="region of interest" description="Disordered" evidence="1">
    <location>
        <begin position="114"/>
        <end position="208"/>
    </location>
</feature>
<protein>
    <submittedName>
        <fullName evidence="2">Uncharacterized protein</fullName>
    </submittedName>
</protein>
<name>A0A445KFH3_GLYSO</name>
<comment type="caution">
    <text evidence="2">The sequence shown here is derived from an EMBL/GenBank/DDBJ whole genome shotgun (WGS) entry which is preliminary data.</text>
</comment>
<evidence type="ECO:0000313" key="3">
    <source>
        <dbReference type="Proteomes" id="UP000289340"/>
    </source>
</evidence>
<reference evidence="2 3" key="1">
    <citation type="submission" date="2018-09" db="EMBL/GenBank/DDBJ databases">
        <title>A high-quality reference genome of wild soybean provides a powerful tool to mine soybean genomes.</title>
        <authorList>
            <person name="Xie M."/>
            <person name="Chung C.Y.L."/>
            <person name="Li M.-W."/>
            <person name="Wong F.-L."/>
            <person name="Chan T.-F."/>
            <person name="Lam H.-M."/>
        </authorList>
    </citation>
    <scope>NUCLEOTIDE SEQUENCE [LARGE SCALE GENOMIC DNA]</scope>
    <source>
        <strain evidence="3">cv. W05</strain>
        <tissue evidence="2">Hypocotyl of etiolated seedlings</tissue>
    </source>
</reference>
<dbReference type="AlphaFoldDB" id="A0A445KFH3"/>
<keyword evidence="3" id="KW-1185">Reference proteome</keyword>
<dbReference type="EMBL" id="QZWG01000006">
    <property type="protein sequence ID" value="RZC09420.1"/>
    <property type="molecule type" value="Genomic_DNA"/>
</dbReference>
<proteinExistence type="predicted"/>